<dbReference type="PANTHER" id="PTHR47843">
    <property type="entry name" value="BTB DOMAIN-CONTAINING PROTEIN-RELATED"/>
    <property type="match status" value="1"/>
</dbReference>
<dbReference type="STRING" id="1460663.A0A177CKM4"/>
<dbReference type="InterPro" id="IPR011333">
    <property type="entry name" value="SKP1/BTB/POZ_sf"/>
</dbReference>
<dbReference type="OrthoDB" id="194443at2759"/>
<evidence type="ECO:0000313" key="4">
    <source>
        <dbReference type="Proteomes" id="UP000077069"/>
    </source>
</evidence>
<accession>A0A177CKM4</accession>
<evidence type="ECO:0000313" key="3">
    <source>
        <dbReference type="EMBL" id="OAG08075.1"/>
    </source>
</evidence>
<protein>
    <recommendedName>
        <fullName evidence="2">BTB domain-containing protein</fullName>
    </recommendedName>
</protein>
<dbReference type="EMBL" id="KV441550">
    <property type="protein sequence ID" value="OAG08075.1"/>
    <property type="molecule type" value="Genomic_DNA"/>
</dbReference>
<organism evidence="3 4">
    <name type="scientific">Paraphaeosphaeria sporulosa</name>
    <dbReference type="NCBI Taxonomy" id="1460663"/>
    <lineage>
        <taxon>Eukaryota</taxon>
        <taxon>Fungi</taxon>
        <taxon>Dikarya</taxon>
        <taxon>Ascomycota</taxon>
        <taxon>Pezizomycotina</taxon>
        <taxon>Dothideomycetes</taxon>
        <taxon>Pleosporomycetidae</taxon>
        <taxon>Pleosporales</taxon>
        <taxon>Massarineae</taxon>
        <taxon>Didymosphaeriaceae</taxon>
        <taxon>Paraphaeosphaeria</taxon>
    </lineage>
</organism>
<dbReference type="Gene3D" id="1.10.10.2360">
    <property type="match status" value="1"/>
</dbReference>
<dbReference type="Proteomes" id="UP000077069">
    <property type="component" value="Unassembled WGS sequence"/>
</dbReference>
<dbReference type="Pfam" id="PF00651">
    <property type="entry name" value="BTB"/>
    <property type="match status" value="1"/>
</dbReference>
<keyword evidence="4" id="KW-1185">Reference proteome</keyword>
<dbReference type="InterPro" id="IPR000210">
    <property type="entry name" value="BTB/POZ_dom"/>
</dbReference>
<dbReference type="SUPFAM" id="SSF54695">
    <property type="entry name" value="POZ domain"/>
    <property type="match status" value="1"/>
</dbReference>
<evidence type="ECO:0000256" key="1">
    <source>
        <dbReference type="SAM" id="MobiDB-lite"/>
    </source>
</evidence>
<dbReference type="GeneID" id="28765327"/>
<sequence>MASHTTPVGSAHPIIAPANPVNSQLSSSLNNLSLQSPPGMTTASLDSANSTTAWISDAPTNSEDSGSNTGGQPVNNGTGAHFVFSPIEETADSGETADTITIETITRDPRFSCFSLEELRVVDYAQGRKAVGSGTTSSGFSHQNLSSLSTRARILHMLKGSGIDIVVGSKTATFGKQETWCLPKALISYHSLFFKAVCFHDFKEKEENRVILEDEDPRVFSLFVEWMFYNRRQVDVNDIQEPRYETSLRCASYRQLVRF</sequence>
<reference evidence="3 4" key="1">
    <citation type="submission" date="2016-05" db="EMBL/GenBank/DDBJ databases">
        <title>Comparative analysis of secretome profiles of manganese(II)-oxidizing ascomycete fungi.</title>
        <authorList>
            <consortium name="DOE Joint Genome Institute"/>
            <person name="Zeiner C.A."/>
            <person name="Purvine S.O."/>
            <person name="Zink E.M."/>
            <person name="Wu S."/>
            <person name="Pasa-Tolic L."/>
            <person name="Chaput D.L."/>
            <person name="Haridas S."/>
            <person name="Grigoriev I.V."/>
            <person name="Santelli C.M."/>
            <person name="Hansel C.M."/>
        </authorList>
    </citation>
    <scope>NUCLEOTIDE SEQUENCE [LARGE SCALE GENOMIC DNA]</scope>
    <source>
        <strain evidence="3 4">AP3s5-JAC2a</strain>
    </source>
</reference>
<evidence type="ECO:0000259" key="2">
    <source>
        <dbReference type="PROSITE" id="PS50097"/>
    </source>
</evidence>
<dbReference type="PANTHER" id="PTHR47843:SF2">
    <property type="entry name" value="BTB DOMAIN-CONTAINING PROTEIN"/>
    <property type="match status" value="1"/>
</dbReference>
<feature type="domain" description="BTB" evidence="2">
    <location>
        <begin position="163"/>
        <end position="236"/>
    </location>
</feature>
<dbReference type="RefSeq" id="XP_018038440.1">
    <property type="nucleotide sequence ID" value="XM_018181841.1"/>
</dbReference>
<dbReference type="InParanoid" id="A0A177CKM4"/>
<feature type="region of interest" description="Disordered" evidence="1">
    <location>
        <begin position="23"/>
        <end position="80"/>
    </location>
</feature>
<gene>
    <name evidence="3" type="ORF">CC84DRAFT_1203556</name>
</gene>
<feature type="compositionally biased region" description="Polar residues" evidence="1">
    <location>
        <begin position="38"/>
        <end position="78"/>
    </location>
</feature>
<dbReference type="PROSITE" id="PS50097">
    <property type="entry name" value="BTB"/>
    <property type="match status" value="1"/>
</dbReference>
<feature type="compositionally biased region" description="Low complexity" evidence="1">
    <location>
        <begin position="23"/>
        <end position="36"/>
    </location>
</feature>
<dbReference type="Gene3D" id="3.30.710.10">
    <property type="entry name" value="Potassium Channel Kv1.1, Chain A"/>
    <property type="match status" value="1"/>
</dbReference>
<proteinExistence type="predicted"/>
<dbReference type="CDD" id="cd18186">
    <property type="entry name" value="BTB_POZ_ZBTB_KLHL-like"/>
    <property type="match status" value="1"/>
</dbReference>
<feature type="non-terminal residue" evidence="3">
    <location>
        <position position="259"/>
    </location>
</feature>
<name>A0A177CKM4_9PLEO</name>
<dbReference type="AlphaFoldDB" id="A0A177CKM4"/>